<name>A0A1M3TFW0_ASPLC</name>
<dbReference type="Proteomes" id="UP000184063">
    <property type="component" value="Unassembled WGS sequence"/>
</dbReference>
<accession>A0A1M3TFW0</accession>
<feature type="region of interest" description="Disordered" evidence="1">
    <location>
        <begin position="44"/>
        <end position="83"/>
    </location>
</feature>
<dbReference type="VEuPathDB" id="FungiDB:ASPFODRAFT_623171"/>
<feature type="compositionally biased region" description="Basic and acidic residues" evidence="1">
    <location>
        <begin position="53"/>
        <end position="65"/>
    </location>
</feature>
<sequence>MQVSKGKIRRLKRPELNVITFMVQSDGWRMQGLAMSVGIFRDRHDRRKKKKSYERATDLDHRREQSPQGENQSNPVDSGPSLAMSASRLSHANFDQHELTSIHLPDNGLGAENGGRCRGRDAIRTSVAEEMRGEARTTTAGVADSGHVNQCHAYYVIYYNIWCIVRFMLFK</sequence>
<evidence type="ECO:0000256" key="1">
    <source>
        <dbReference type="SAM" id="MobiDB-lite"/>
    </source>
</evidence>
<dbReference type="AlphaFoldDB" id="A0A1M3TFW0"/>
<proteinExistence type="predicted"/>
<organism evidence="2 3">
    <name type="scientific">Aspergillus luchuensis (strain CBS 106.47)</name>
    <dbReference type="NCBI Taxonomy" id="1137211"/>
    <lineage>
        <taxon>Eukaryota</taxon>
        <taxon>Fungi</taxon>
        <taxon>Dikarya</taxon>
        <taxon>Ascomycota</taxon>
        <taxon>Pezizomycotina</taxon>
        <taxon>Eurotiomycetes</taxon>
        <taxon>Eurotiomycetidae</taxon>
        <taxon>Eurotiales</taxon>
        <taxon>Aspergillaceae</taxon>
        <taxon>Aspergillus</taxon>
        <taxon>Aspergillus subgen. Circumdati</taxon>
    </lineage>
</organism>
<reference evidence="3" key="1">
    <citation type="journal article" date="2017" name="Genome Biol.">
        <title>Comparative genomics reveals high biological diversity and specific adaptations in the industrially and medically important fungal genus Aspergillus.</title>
        <authorList>
            <person name="de Vries R.P."/>
            <person name="Riley R."/>
            <person name="Wiebenga A."/>
            <person name="Aguilar-Osorio G."/>
            <person name="Amillis S."/>
            <person name="Uchima C.A."/>
            <person name="Anderluh G."/>
            <person name="Asadollahi M."/>
            <person name="Askin M."/>
            <person name="Barry K."/>
            <person name="Battaglia E."/>
            <person name="Bayram O."/>
            <person name="Benocci T."/>
            <person name="Braus-Stromeyer S.A."/>
            <person name="Caldana C."/>
            <person name="Canovas D."/>
            <person name="Cerqueira G.C."/>
            <person name="Chen F."/>
            <person name="Chen W."/>
            <person name="Choi C."/>
            <person name="Clum A."/>
            <person name="Dos Santos R.A."/>
            <person name="Damasio A.R."/>
            <person name="Diallinas G."/>
            <person name="Emri T."/>
            <person name="Fekete E."/>
            <person name="Flipphi M."/>
            <person name="Freyberg S."/>
            <person name="Gallo A."/>
            <person name="Gournas C."/>
            <person name="Habgood R."/>
            <person name="Hainaut M."/>
            <person name="Harispe M.L."/>
            <person name="Henrissat B."/>
            <person name="Hilden K.S."/>
            <person name="Hope R."/>
            <person name="Hossain A."/>
            <person name="Karabika E."/>
            <person name="Karaffa L."/>
            <person name="Karanyi Z."/>
            <person name="Krasevec N."/>
            <person name="Kuo A."/>
            <person name="Kusch H."/>
            <person name="LaButti K."/>
            <person name="Lagendijk E.L."/>
            <person name="Lapidus A."/>
            <person name="Levasseur A."/>
            <person name="Lindquist E."/>
            <person name="Lipzen A."/>
            <person name="Logrieco A.F."/>
            <person name="MacCabe A."/>
            <person name="Maekelae M.R."/>
            <person name="Malavazi I."/>
            <person name="Melin P."/>
            <person name="Meyer V."/>
            <person name="Mielnichuk N."/>
            <person name="Miskei M."/>
            <person name="Molnar A.P."/>
            <person name="Mule G."/>
            <person name="Ngan C.Y."/>
            <person name="Orejas M."/>
            <person name="Orosz E."/>
            <person name="Ouedraogo J.P."/>
            <person name="Overkamp K.M."/>
            <person name="Park H.-S."/>
            <person name="Perrone G."/>
            <person name="Piumi F."/>
            <person name="Punt P.J."/>
            <person name="Ram A.F."/>
            <person name="Ramon A."/>
            <person name="Rauscher S."/>
            <person name="Record E."/>
            <person name="Riano-Pachon D.M."/>
            <person name="Robert V."/>
            <person name="Roehrig J."/>
            <person name="Ruller R."/>
            <person name="Salamov A."/>
            <person name="Salih N.S."/>
            <person name="Samson R.A."/>
            <person name="Sandor E."/>
            <person name="Sanguinetti M."/>
            <person name="Schuetze T."/>
            <person name="Sepcic K."/>
            <person name="Shelest E."/>
            <person name="Sherlock G."/>
            <person name="Sophianopoulou V."/>
            <person name="Squina F.M."/>
            <person name="Sun H."/>
            <person name="Susca A."/>
            <person name="Todd R.B."/>
            <person name="Tsang A."/>
            <person name="Unkles S.E."/>
            <person name="van de Wiele N."/>
            <person name="van Rossen-Uffink D."/>
            <person name="Oliveira J.V."/>
            <person name="Vesth T.C."/>
            <person name="Visser J."/>
            <person name="Yu J.-H."/>
            <person name="Zhou M."/>
            <person name="Andersen M.R."/>
            <person name="Archer D.B."/>
            <person name="Baker S.E."/>
            <person name="Benoit I."/>
            <person name="Brakhage A.A."/>
            <person name="Braus G.H."/>
            <person name="Fischer R."/>
            <person name="Frisvad J.C."/>
            <person name="Goldman G.H."/>
            <person name="Houbraken J."/>
            <person name="Oakley B."/>
            <person name="Pocsi I."/>
            <person name="Scazzocchio C."/>
            <person name="Seiboth B."/>
            <person name="vanKuyk P.A."/>
            <person name="Wortman J."/>
            <person name="Dyer P.S."/>
            <person name="Grigoriev I.V."/>
        </authorList>
    </citation>
    <scope>NUCLEOTIDE SEQUENCE [LARGE SCALE GENOMIC DNA]</scope>
    <source>
        <strain evidence="3">CBS 106.47</strain>
    </source>
</reference>
<evidence type="ECO:0000313" key="2">
    <source>
        <dbReference type="EMBL" id="OJZ85643.1"/>
    </source>
</evidence>
<evidence type="ECO:0000313" key="3">
    <source>
        <dbReference type="Proteomes" id="UP000184063"/>
    </source>
</evidence>
<protein>
    <submittedName>
        <fullName evidence="2">Uncharacterized protein</fullName>
    </submittedName>
</protein>
<dbReference type="EMBL" id="KV878242">
    <property type="protein sequence ID" value="OJZ85643.1"/>
    <property type="molecule type" value="Genomic_DNA"/>
</dbReference>
<feature type="compositionally biased region" description="Polar residues" evidence="1">
    <location>
        <begin position="66"/>
        <end position="76"/>
    </location>
</feature>
<gene>
    <name evidence="2" type="ORF">ASPFODRAFT_623171</name>
</gene>